<dbReference type="AlphaFoldDB" id="A0A0F8Y1P5"/>
<evidence type="ECO:0000313" key="1">
    <source>
        <dbReference type="EMBL" id="KKK48114.1"/>
    </source>
</evidence>
<comment type="caution">
    <text evidence="1">The sequence shown here is derived from an EMBL/GenBank/DDBJ whole genome shotgun (WGS) entry which is preliminary data.</text>
</comment>
<accession>A0A0F8Y1P5</accession>
<proteinExistence type="predicted"/>
<protein>
    <submittedName>
        <fullName evidence="1">Uncharacterized protein</fullName>
    </submittedName>
</protein>
<feature type="non-terminal residue" evidence="1">
    <location>
        <position position="1"/>
    </location>
</feature>
<name>A0A0F8Y1P5_9ZZZZ</name>
<organism evidence="1">
    <name type="scientific">marine sediment metagenome</name>
    <dbReference type="NCBI Taxonomy" id="412755"/>
    <lineage>
        <taxon>unclassified sequences</taxon>
        <taxon>metagenomes</taxon>
        <taxon>ecological metagenomes</taxon>
    </lineage>
</organism>
<sequence>AIELQMGLGKTTITTKKTIKSVTRVFNGDSTERTVSGFSGTTITLSAPVTKGAWVYIEYVQNISKSFVGLATHLGNGIFQAKYPEIATNQGSFKGQIVAVKSLSNTTKDVELNLFDFWEDRMLATGPADPDDVFEVDCTYIEPFRFLITRVEQRERHEDSWIVQDGQLSMSYDGFHDIGPGDIVTLLRANQKISMNGEYTGVDFEVPVFQIDNLLRIEDKHGLITSVSVIRNTILPGYFYNGESFDELPQLLLRRSLALPLKQASTPYRAAYRGLLFPLERLSADLTVPDNHQKIIDFVLSSL</sequence>
<dbReference type="EMBL" id="LAZR01069238">
    <property type="protein sequence ID" value="KKK48114.1"/>
    <property type="molecule type" value="Genomic_DNA"/>
</dbReference>
<reference evidence="1" key="1">
    <citation type="journal article" date="2015" name="Nature">
        <title>Complex archaea that bridge the gap between prokaryotes and eukaryotes.</title>
        <authorList>
            <person name="Spang A."/>
            <person name="Saw J.H."/>
            <person name="Jorgensen S.L."/>
            <person name="Zaremba-Niedzwiedzka K."/>
            <person name="Martijn J."/>
            <person name="Lind A.E."/>
            <person name="van Eijk R."/>
            <person name="Schleper C."/>
            <person name="Guy L."/>
            <person name="Ettema T.J."/>
        </authorList>
    </citation>
    <scope>NUCLEOTIDE SEQUENCE</scope>
</reference>
<gene>
    <name evidence="1" type="ORF">LCGC14_3148390</name>
</gene>